<feature type="region of interest" description="Disordered" evidence="1">
    <location>
        <begin position="66"/>
        <end position="90"/>
    </location>
</feature>
<name>A0A6M6JIJ3_9PSEU</name>
<accession>A0A6M6JIJ3</accession>
<reference evidence="3 4" key="1">
    <citation type="submission" date="2020-05" db="EMBL/GenBank/DDBJ databases">
        <authorList>
            <person name="Mo P."/>
        </authorList>
    </citation>
    <scope>NUCLEOTIDE SEQUENCE [LARGE SCALE GENOMIC DNA]</scope>
    <source>
        <strain evidence="3 4">Gen01</strain>
    </source>
</reference>
<dbReference type="Proteomes" id="UP000505377">
    <property type="component" value="Chromosome"/>
</dbReference>
<protein>
    <submittedName>
        <fullName evidence="3">Uncharacterized protein</fullName>
    </submittedName>
</protein>
<organism evidence="3 4">
    <name type="scientific">Pseudonocardia broussonetiae</name>
    <dbReference type="NCBI Taxonomy" id="2736640"/>
    <lineage>
        <taxon>Bacteria</taxon>
        <taxon>Bacillati</taxon>
        <taxon>Actinomycetota</taxon>
        <taxon>Actinomycetes</taxon>
        <taxon>Pseudonocardiales</taxon>
        <taxon>Pseudonocardiaceae</taxon>
        <taxon>Pseudonocardia</taxon>
    </lineage>
</organism>
<sequence>MTSFVLASYAITGRREIWPLLVVAGLVVLLVTGLLVAQLTDPDRRRRAVERRALIAGVPSIGLDADAHAPEKAHDESDDVDVPHQDRRSE</sequence>
<dbReference type="KEGG" id="pbro:HOP40_20400"/>
<keyword evidence="2" id="KW-1133">Transmembrane helix</keyword>
<gene>
    <name evidence="3" type="ORF">HOP40_20400</name>
</gene>
<dbReference type="EMBL" id="CP053564">
    <property type="protein sequence ID" value="QJY47874.1"/>
    <property type="molecule type" value="Genomic_DNA"/>
</dbReference>
<keyword evidence="4" id="KW-1185">Reference proteome</keyword>
<evidence type="ECO:0000313" key="3">
    <source>
        <dbReference type="EMBL" id="QJY47874.1"/>
    </source>
</evidence>
<keyword evidence="2" id="KW-0812">Transmembrane</keyword>
<evidence type="ECO:0000256" key="2">
    <source>
        <dbReference type="SAM" id="Phobius"/>
    </source>
</evidence>
<dbReference type="RefSeq" id="WP_172160964.1">
    <property type="nucleotide sequence ID" value="NZ_CP053564.1"/>
</dbReference>
<keyword evidence="2" id="KW-0472">Membrane</keyword>
<proteinExistence type="predicted"/>
<dbReference type="AlphaFoldDB" id="A0A6M6JIJ3"/>
<evidence type="ECO:0000256" key="1">
    <source>
        <dbReference type="SAM" id="MobiDB-lite"/>
    </source>
</evidence>
<evidence type="ECO:0000313" key="4">
    <source>
        <dbReference type="Proteomes" id="UP000505377"/>
    </source>
</evidence>
<feature type="transmembrane region" description="Helical" evidence="2">
    <location>
        <begin position="17"/>
        <end position="37"/>
    </location>
</feature>